<feature type="compositionally biased region" description="Polar residues" evidence="5">
    <location>
        <begin position="59"/>
        <end position="79"/>
    </location>
</feature>
<dbReference type="CDD" id="cd00067">
    <property type="entry name" value="GAL4"/>
    <property type="match status" value="1"/>
</dbReference>
<feature type="domain" description="Zn(2)-C6 fungal-type" evidence="6">
    <location>
        <begin position="12"/>
        <end position="43"/>
    </location>
</feature>
<evidence type="ECO:0000256" key="4">
    <source>
        <dbReference type="ARBA" id="ARBA00023242"/>
    </source>
</evidence>
<dbReference type="InterPro" id="IPR050797">
    <property type="entry name" value="Carb_Metab_Trans_Reg"/>
</dbReference>
<sequence>MQGKKHTRNQNACDTCRNRRVKCRFADGEVCDGCRFLGVPCTSDRPRRKRGPPNRHSHLQSNTSLPAGTSNFAASDSGTPSLSQPPLQSPVPAILSLLAPESLIHSVLDDWFDHIHPLAPILHRRQFLSRLNNGDASNPVFCGVVISVLCATCATLRRKSFEEYYPITLERCINLIETYNLLPVDGPYSLDWCAAKYNLACAAMVHSDMSNPWNHRVLNEAVTGTRYLLNYKLDQISILEKELLKRLYCLLEITMINLDIFGQPVLGRLVIGSNTVNQPSPYTDNELDPSPDTSMLPCHSDNVNYVPGLLHLRGIFHSWHVAQADRFYHPSSKVLTISLSRIQTCLDNLPPELRWRGGLSRPSTATHGHDVQIANIFVTSLYIRSNLLQQFGNPLENQMEHQSIVSDLLEVLYHLPQEILEANGYSLIPKIRDIGAAYLGGLQVDSEADGRVIGIGYEAKGKLERLLRQLGVLDFRPGLGLAS</sequence>
<dbReference type="GO" id="GO:0000981">
    <property type="term" value="F:DNA-binding transcription factor activity, RNA polymerase II-specific"/>
    <property type="evidence" value="ECO:0007669"/>
    <property type="project" value="InterPro"/>
</dbReference>
<dbReference type="EMBL" id="KV878127">
    <property type="protein sequence ID" value="OJJ00732.1"/>
    <property type="molecule type" value="Genomic_DNA"/>
</dbReference>
<proteinExistence type="predicted"/>
<accession>A0A1L9PGV8</accession>
<organism evidence="7 8">
    <name type="scientific">Aspergillus versicolor CBS 583.65</name>
    <dbReference type="NCBI Taxonomy" id="1036611"/>
    <lineage>
        <taxon>Eukaryota</taxon>
        <taxon>Fungi</taxon>
        <taxon>Dikarya</taxon>
        <taxon>Ascomycota</taxon>
        <taxon>Pezizomycotina</taxon>
        <taxon>Eurotiomycetes</taxon>
        <taxon>Eurotiomycetidae</taxon>
        <taxon>Eurotiales</taxon>
        <taxon>Aspergillaceae</taxon>
        <taxon>Aspergillus</taxon>
        <taxon>Aspergillus subgen. Nidulantes</taxon>
    </lineage>
</organism>
<dbReference type="CDD" id="cd12148">
    <property type="entry name" value="fungal_TF_MHR"/>
    <property type="match status" value="1"/>
</dbReference>
<evidence type="ECO:0000313" key="8">
    <source>
        <dbReference type="Proteomes" id="UP000184073"/>
    </source>
</evidence>
<dbReference type="SMART" id="SM00066">
    <property type="entry name" value="GAL4"/>
    <property type="match status" value="1"/>
</dbReference>
<name>A0A1L9PGV8_ASPVE</name>
<dbReference type="GO" id="GO:0008270">
    <property type="term" value="F:zinc ion binding"/>
    <property type="evidence" value="ECO:0007669"/>
    <property type="project" value="InterPro"/>
</dbReference>
<keyword evidence="8" id="KW-1185">Reference proteome</keyword>
<feature type="compositionally biased region" description="Basic residues" evidence="5">
    <location>
        <begin position="46"/>
        <end position="58"/>
    </location>
</feature>
<keyword evidence="3" id="KW-0804">Transcription</keyword>
<dbReference type="GO" id="GO:0003677">
    <property type="term" value="F:DNA binding"/>
    <property type="evidence" value="ECO:0007669"/>
    <property type="project" value="UniProtKB-KW"/>
</dbReference>
<evidence type="ECO:0000259" key="6">
    <source>
        <dbReference type="PROSITE" id="PS50048"/>
    </source>
</evidence>
<dbReference type="PANTHER" id="PTHR31668">
    <property type="entry name" value="GLUCOSE TRANSPORT TRANSCRIPTION REGULATOR RGT1-RELATED-RELATED"/>
    <property type="match status" value="1"/>
</dbReference>
<protein>
    <recommendedName>
        <fullName evidence="6">Zn(2)-C6 fungal-type domain-containing protein</fullName>
    </recommendedName>
</protein>
<dbReference type="InterPro" id="IPR036864">
    <property type="entry name" value="Zn2-C6_fun-type_DNA-bd_sf"/>
</dbReference>
<evidence type="ECO:0000256" key="2">
    <source>
        <dbReference type="ARBA" id="ARBA00023125"/>
    </source>
</evidence>
<dbReference type="Pfam" id="PF00172">
    <property type="entry name" value="Zn_clus"/>
    <property type="match status" value="1"/>
</dbReference>
<dbReference type="RefSeq" id="XP_040666494.1">
    <property type="nucleotide sequence ID" value="XM_040817178.1"/>
</dbReference>
<dbReference type="Gene3D" id="4.10.240.10">
    <property type="entry name" value="Zn(2)-C6 fungal-type DNA-binding domain"/>
    <property type="match status" value="1"/>
</dbReference>
<dbReference type="InterPro" id="IPR001138">
    <property type="entry name" value="Zn2Cys6_DnaBD"/>
</dbReference>
<dbReference type="SUPFAM" id="SSF57701">
    <property type="entry name" value="Zn2/Cys6 DNA-binding domain"/>
    <property type="match status" value="1"/>
</dbReference>
<keyword evidence="4" id="KW-0539">Nucleus</keyword>
<dbReference type="OrthoDB" id="2534600at2759"/>
<feature type="region of interest" description="Disordered" evidence="5">
    <location>
        <begin position="42"/>
        <end position="86"/>
    </location>
</feature>
<dbReference type="Proteomes" id="UP000184073">
    <property type="component" value="Unassembled WGS sequence"/>
</dbReference>
<dbReference type="VEuPathDB" id="FungiDB:ASPVEDRAFT_82290"/>
<evidence type="ECO:0000256" key="1">
    <source>
        <dbReference type="ARBA" id="ARBA00023015"/>
    </source>
</evidence>
<keyword evidence="2" id="KW-0238">DNA-binding</keyword>
<dbReference type="STRING" id="1036611.A0A1L9PGV8"/>
<dbReference type="GeneID" id="63732689"/>
<reference evidence="8" key="1">
    <citation type="journal article" date="2017" name="Genome Biol.">
        <title>Comparative genomics reveals high biological diversity and specific adaptations in the industrially and medically important fungal genus Aspergillus.</title>
        <authorList>
            <person name="de Vries R.P."/>
            <person name="Riley R."/>
            <person name="Wiebenga A."/>
            <person name="Aguilar-Osorio G."/>
            <person name="Amillis S."/>
            <person name="Uchima C.A."/>
            <person name="Anderluh G."/>
            <person name="Asadollahi M."/>
            <person name="Askin M."/>
            <person name="Barry K."/>
            <person name="Battaglia E."/>
            <person name="Bayram O."/>
            <person name="Benocci T."/>
            <person name="Braus-Stromeyer S.A."/>
            <person name="Caldana C."/>
            <person name="Canovas D."/>
            <person name="Cerqueira G.C."/>
            <person name="Chen F."/>
            <person name="Chen W."/>
            <person name="Choi C."/>
            <person name="Clum A."/>
            <person name="Dos Santos R.A."/>
            <person name="Damasio A.R."/>
            <person name="Diallinas G."/>
            <person name="Emri T."/>
            <person name="Fekete E."/>
            <person name="Flipphi M."/>
            <person name="Freyberg S."/>
            <person name="Gallo A."/>
            <person name="Gournas C."/>
            <person name="Habgood R."/>
            <person name="Hainaut M."/>
            <person name="Harispe M.L."/>
            <person name="Henrissat B."/>
            <person name="Hilden K.S."/>
            <person name="Hope R."/>
            <person name="Hossain A."/>
            <person name="Karabika E."/>
            <person name="Karaffa L."/>
            <person name="Karanyi Z."/>
            <person name="Krasevec N."/>
            <person name="Kuo A."/>
            <person name="Kusch H."/>
            <person name="LaButti K."/>
            <person name="Lagendijk E.L."/>
            <person name="Lapidus A."/>
            <person name="Levasseur A."/>
            <person name="Lindquist E."/>
            <person name="Lipzen A."/>
            <person name="Logrieco A.F."/>
            <person name="MacCabe A."/>
            <person name="Maekelae M.R."/>
            <person name="Malavazi I."/>
            <person name="Melin P."/>
            <person name="Meyer V."/>
            <person name="Mielnichuk N."/>
            <person name="Miskei M."/>
            <person name="Molnar A.P."/>
            <person name="Mule G."/>
            <person name="Ngan C.Y."/>
            <person name="Orejas M."/>
            <person name="Orosz E."/>
            <person name="Ouedraogo J.P."/>
            <person name="Overkamp K.M."/>
            <person name="Park H.-S."/>
            <person name="Perrone G."/>
            <person name="Piumi F."/>
            <person name="Punt P.J."/>
            <person name="Ram A.F."/>
            <person name="Ramon A."/>
            <person name="Rauscher S."/>
            <person name="Record E."/>
            <person name="Riano-Pachon D.M."/>
            <person name="Robert V."/>
            <person name="Roehrig J."/>
            <person name="Ruller R."/>
            <person name="Salamov A."/>
            <person name="Salih N.S."/>
            <person name="Samson R.A."/>
            <person name="Sandor E."/>
            <person name="Sanguinetti M."/>
            <person name="Schuetze T."/>
            <person name="Sepcic K."/>
            <person name="Shelest E."/>
            <person name="Sherlock G."/>
            <person name="Sophianopoulou V."/>
            <person name="Squina F.M."/>
            <person name="Sun H."/>
            <person name="Susca A."/>
            <person name="Todd R.B."/>
            <person name="Tsang A."/>
            <person name="Unkles S.E."/>
            <person name="van de Wiele N."/>
            <person name="van Rossen-Uffink D."/>
            <person name="Oliveira J.V."/>
            <person name="Vesth T.C."/>
            <person name="Visser J."/>
            <person name="Yu J.-H."/>
            <person name="Zhou M."/>
            <person name="Andersen M.R."/>
            <person name="Archer D.B."/>
            <person name="Baker S.E."/>
            <person name="Benoit I."/>
            <person name="Brakhage A.A."/>
            <person name="Braus G.H."/>
            <person name="Fischer R."/>
            <person name="Frisvad J.C."/>
            <person name="Goldman G.H."/>
            <person name="Houbraken J."/>
            <person name="Oakley B."/>
            <person name="Pocsi I."/>
            <person name="Scazzocchio C."/>
            <person name="Seiboth B."/>
            <person name="vanKuyk P.A."/>
            <person name="Wortman J."/>
            <person name="Dyer P.S."/>
            <person name="Grigoriev I.V."/>
        </authorList>
    </citation>
    <scope>NUCLEOTIDE SEQUENCE [LARGE SCALE GENOMIC DNA]</scope>
    <source>
        <strain evidence="8">CBS 583.65</strain>
    </source>
</reference>
<dbReference type="PROSITE" id="PS00463">
    <property type="entry name" value="ZN2_CY6_FUNGAL_1"/>
    <property type="match status" value="1"/>
</dbReference>
<dbReference type="AlphaFoldDB" id="A0A1L9PGV8"/>
<evidence type="ECO:0000256" key="5">
    <source>
        <dbReference type="SAM" id="MobiDB-lite"/>
    </source>
</evidence>
<evidence type="ECO:0000256" key="3">
    <source>
        <dbReference type="ARBA" id="ARBA00023163"/>
    </source>
</evidence>
<gene>
    <name evidence="7" type="ORF">ASPVEDRAFT_82290</name>
</gene>
<evidence type="ECO:0000313" key="7">
    <source>
        <dbReference type="EMBL" id="OJJ00732.1"/>
    </source>
</evidence>
<keyword evidence="1" id="KW-0805">Transcription regulation</keyword>
<dbReference type="PROSITE" id="PS50048">
    <property type="entry name" value="ZN2_CY6_FUNGAL_2"/>
    <property type="match status" value="1"/>
</dbReference>